<comment type="caution">
    <text evidence="1">The sequence shown here is derived from an EMBL/GenBank/DDBJ whole genome shotgun (WGS) entry which is preliminary data.</text>
</comment>
<name>A0A7M3SYM4_9FLAO</name>
<dbReference type="EMBL" id="VJVW01000001">
    <property type="protein sequence ID" value="MUP41705.1"/>
    <property type="molecule type" value="Genomic_DNA"/>
</dbReference>
<gene>
    <name evidence="1" type="ORF">FLP08_03890</name>
</gene>
<evidence type="ECO:0008006" key="3">
    <source>
        <dbReference type="Google" id="ProtNLM"/>
    </source>
</evidence>
<keyword evidence="2" id="KW-1185">Reference proteome</keyword>
<dbReference type="Proteomes" id="UP000460416">
    <property type="component" value="Unassembled WGS sequence"/>
</dbReference>
<dbReference type="AlphaFoldDB" id="A0A7M3SYM4"/>
<dbReference type="RefSeq" id="WP_156274213.1">
    <property type="nucleotide sequence ID" value="NZ_BAABGI010000002.1"/>
</dbReference>
<protein>
    <recommendedName>
        <fullName evidence="3">Glycine dehydrogenase</fullName>
    </recommendedName>
</protein>
<proteinExistence type="predicted"/>
<evidence type="ECO:0000313" key="1">
    <source>
        <dbReference type="EMBL" id="MUP41705.1"/>
    </source>
</evidence>
<evidence type="ECO:0000313" key="2">
    <source>
        <dbReference type="Proteomes" id="UP000460416"/>
    </source>
</evidence>
<sequence length="87" mass="10474">MSEKNYFFIDCSKAADCCNKAQYKEAKLLDKAKLYLHLVFCKTCRKFTQKNTKLTQLIKKSRIQTCPEEKKEQWRKEIKKEFAEERT</sequence>
<reference evidence="1 2" key="1">
    <citation type="submission" date="2019-07" db="EMBL/GenBank/DDBJ databases">
        <title>Gramella aestuarii sp. nov., isolated from a tidal flat, and emended description of Gramella echinicola.</title>
        <authorList>
            <person name="Liu L."/>
        </authorList>
    </citation>
    <scope>NUCLEOTIDE SEQUENCE [LARGE SCALE GENOMIC DNA]</scope>
    <source>
        <strain evidence="1 2">BS12</strain>
    </source>
</reference>
<accession>A0A7M3SYM4</accession>
<organism evidence="1 2">
    <name type="scientific">Christiangramia aestuarii</name>
    <dbReference type="NCBI Taxonomy" id="1028746"/>
    <lineage>
        <taxon>Bacteria</taxon>
        <taxon>Pseudomonadati</taxon>
        <taxon>Bacteroidota</taxon>
        <taxon>Flavobacteriia</taxon>
        <taxon>Flavobacteriales</taxon>
        <taxon>Flavobacteriaceae</taxon>
        <taxon>Christiangramia</taxon>
    </lineage>
</organism>
<dbReference type="OrthoDB" id="1262821at2"/>